<evidence type="ECO:0000313" key="2">
    <source>
        <dbReference type="EMBL" id="MCW8109828.1"/>
    </source>
</evidence>
<proteinExistence type="predicted"/>
<evidence type="ECO:0000259" key="1">
    <source>
        <dbReference type="Pfam" id="PF13116"/>
    </source>
</evidence>
<evidence type="ECO:0000313" key="3">
    <source>
        <dbReference type="Proteomes" id="UP001142810"/>
    </source>
</evidence>
<reference evidence="2" key="1">
    <citation type="submission" date="2022-11" db="EMBL/GenBank/DDBJ databases">
        <title>Alteromonas sp. nov., isolated from sea water of the Qingdao.</title>
        <authorList>
            <person name="Wang Q."/>
        </authorList>
    </citation>
    <scope>NUCLEOTIDE SEQUENCE</scope>
    <source>
        <strain evidence="2">ASW11-7</strain>
    </source>
</reference>
<dbReference type="Proteomes" id="UP001142810">
    <property type="component" value="Unassembled WGS sequence"/>
</dbReference>
<dbReference type="InterPro" id="IPR011836">
    <property type="entry name" value="YhdP"/>
</dbReference>
<dbReference type="PANTHER" id="PTHR38690:SF1">
    <property type="entry name" value="PROTEASE"/>
    <property type="match status" value="1"/>
</dbReference>
<dbReference type="PANTHER" id="PTHR38690">
    <property type="entry name" value="PROTEASE-RELATED"/>
    <property type="match status" value="1"/>
</dbReference>
<name>A0ABT3PAL7_9ALTE</name>
<dbReference type="Pfam" id="PF13116">
    <property type="entry name" value="YhdP"/>
    <property type="match status" value="1"/>
</dbReference>
<protein>
    <submittedName>
        <fullName evidence="2">YhdP family protein</fullName>
    </submittedName>
</protein>
<dbReference type="RefSeq" id="WP_265618706.1">
    <property type="nucleotide sequence ID" value="NZ_JAPFRD010000013.1"/>
</dbReference>
<keyword evidence="3" id="KW-1185">Reference proteome</keyword>
<accession>A0ABT3PAL7</accession>
<gene>
    <name evidence="2" type="ORF">OPS25_15080</name>
</gene>
<dbReference type="NCBIfam" id="TIGR02099">
    <property type="entry name" value="YhdP family protein"/>
    <property type="match status" value="1"/>
</dbReference>
<comment type="caution">
    <text evidence="2">The sequence shown here is derived from an EMBL/GenBank/DDBJ whole genome shotgun (WGS) entry which is preliminary data.</text>
</comment>
<sequence>MSKVTQMATVILRKLWVTLAILLVVFAVFLSVLRYALPHIEHKKYMLEDYARNIYGVELSIDEVHAVWESAGPSIVLTNVALQQNESSPVALTIQNVFVQLNLWQSLFSGKISSEQFHLSDLQLTINTQQVQQSETDFPIVSALKSLFLEQLKSFSLHDGKITLAGPASNKTFNIKHLTWLNDDEIHRGEGQVSVEALTRNTATFLIDLRGNKDDLSGTLYAKGVDLDISPWVAPRLAVTRPLAQSKANVEAWVEVRQSKLDRVAIDFHESLLEWGGDDAQPFYSGIMGGSFQALPDDAGWNFRIDRLIFNANNESIVTDLVGHYSHNGNIVINTIKPVAVNPFLDMLPLLTTNTQDDNYSNLHPQGQLATLQFQWKDRQPYVSAKLLGVSWNQQGQLPGIDALDIDVNWYGNSGVVWLGAKNATLVADNNFAHNLPINHLQGKLYVYEQDNSWFATSEKFTIASEPLTIIQSFNLQLDNLHLAYQADLSSVPLNKVGLYLPAATMGIETANYLTNALAGPGQVQSAQVLWHGQLNQFPYADNNGIFQAAVEIQNSHFLFSESWPTLTDLNLTLLFENAGLSMFAPAAKLQTITVKELVGHIPDMLGTHPVLTIHAEGRGTGQDLASLMQNSEMQPSLGVLFNDELLINGGLNADLDLSIPLSQSGEVIATGKVRLSGNNIKVDALGLTLANASGEVSFHNDVVSASGLHAAIFDQPFQFDFSGKFDDDRYLVDIRAEGEVNINEMLSAVNSPLIDYLEGAAPVTAQIDLTLPDEGFSYTAKVDADLLAVASALPAPLNKKQNVAQSLQLVSEGNAQSSIVTATAGPTIQFDGVLSHPIRQFTRAHVSLGENDFVSQGVGLSIFANVDTLNADDWYDLVNALSGQATSSSAPLFTLPERIILDAKTVEVAGLTLTNVKATSKQKNNDWLIDLHSNQARAQVNLFNEWLIKGVNINADYINIDSWQMPAADEKVKWHAESLPPFYFYCQQCRYADKQLGEVTLDMVKTPDGMSIRTLRAQGKHGVITATGNWFDDNQRSETQLSGRVTSDEIGLMLSNFGLDTGIKDSEADMTFTLNWSDSPMDFSVANLGGEMKWELSDGYLSELSDKGSRLFTLFSFNSLIRKLSLDFRDVFAKGFFYDEIKGSMQIANGKAVTKDTEVDGGAGEITIKGYTDLVQEKLNYHVSFTPNVTGNLPFLVYFLATPPTALAALALDQVLTSAKVISNVNYRVTGTISNPVFEEVGRDSKNVPLPAMNEPTGENDTIKQDLEPVKLEVNNG</sequence>
<organism evidence="2 3">
    <name type="scientific">Alteromonas aquimaris</name>
    <dbReference type="NCBI Taxonomy" id="2998417"/>
    <lineage>
        <taxon>Bacteria</taxon>
        <taxon>Pseudomonadati</taxon>
        <taxon>Pseudomonadota</taxon>
        <taxon>Gammaproteobacteria</taxon>
        <taxon>Alteromonadales</taxon>
        <taxon>Alteromonadaceae</taxon>
        <taxon>Alteromonas/Salinimonas group</taxon>
        <taxon>Alteromonas</taxon>
    </lineage>
</organism>
<dbReference type="InterPro" id="IPR025263">
    <property type="entry name" value="YhdP_central"/>
</dbReference>
<feature type="domain" description="YhdP central" evidence="1">
    <location>
        <begin position="8"/>
        <end position="1238"/>
    </location>
</feature>
<dbReference type="EMBL" id="JAPFRD010000013">
    <property type="protein sequence ID" value="MCW8109828.1"/>
    <property type="molecule type" value="Genomic_DNA"/>
</dbReference>